<dbReference type="InterPro" id="IPR018359">
    <property type="entry name" value="Bromodomain_CS"/>
</dbReference>
<dbReference type="GeneID" id="9819677"/>
<dbReference type="Gene3D" id="1.20.920.10">
    <property type="entry name" value="Bromodomain-like"/>
    <property type="match status" value="1"/>
</dbReference>
<organism evidence="11 12">
    <name type="scientific">Caenorhabditis remanei</name>
    <name type="common">Caenorhabditis vulgaris</name>
    <dbReference type="NCBI Taxonomy" id="31234"/>
    <lineage>
        <taxon>Eukaryota</taxon>
        <taxon>Metazoa</taxon>
        <taxon>Ecdysozoa</taxon>
        <taxon>Nematoda</taxon>
        <taxon>Chromadorea</taxon>
        <taxon>Rhabditida</taxon>
        <taxon>Rhabditina</taxon>
        <taxon>Rhabditomorpha</taxon>
        <taxon>Rhabditoidea</taxon>
        <taxon>Rhabditidae</taxon>
        <taxon>Peloderinae</taxon>
        <taxon>Caenorhabditis</taxon>
    </lineage>
</organism>
<keyword evidence="2" id="KW-0677">Repeat</keyword>
<name>A0A6A5GT31_CAERE</name>
<dbReference type="SMART" id="SM00297">
    <property type="entry name" value="BROMO"/>
    <property type="match status" value="1"/>
</dbReference>
<feature type="region of interest" description="Disordered" evidence="9">
    <location>
        <begin position="326"/>
        <end position="391"/>
    </location>
</feature>
<accession>A0A6A5GT31</accession>
<feature type="compositionally biased region" description="Basic and acidic residues" evidence="9">
    <location>
        <begin position="381"/>
        <end position="391"/>
    </location>
</feature>
<sequence length="391" mass="45460">MSSKNPTENASEHERESNSRYREANVIRKEFDSHRDSEFLNESSNYNDELYRQVSAKGVDQLSCEKESSYQKEMPDMFEPPYNTVFEEMTNILEEERKLKNGGSTSESIETVGNEIERLVEVWAQIVMNDPNVERKLQHEAIIDIYRQRIQDPLFYNKNVHKSTSAQSVVMDGLIAAIKKQRKRKLAGLGENDDSMDDIAMQQRRIKPDIELQSKVNQMLAVILEYTDEDGEVIAEPFQTLPTKRELPEYYKEISQPMDFDRINRKLQTGRYATIDEVNDDMMLLVNNAQTFNEEDSEIYDNSKIIARMWKEQYDKVKSASKPAVVIKQEPQSSHTVPSQKTNLGSPSEAPPLKRIKREVHDEFMDEEQPSTSEYRAANRNPDERGDYDYE</sequence>
<dbReference type="GO" id="GO:0006368">
    <property type="term" value="P:transcription elongation by RNA polymerase II"/>
    <property type="evidence" value="ECO:0007669"/>
    <property type="project" value="TreeGrafter"/>
</dbReference>
<dbReference type="Proteomes" id="UP000483820">
    <property type="component" value="Chromosome IV"/>
</dbReference>
<dbReference type="KEGG" id="crq:GCK72_014227"/>
<feature type="domain" description="Bromo" evidence="10">
    <location>
        <begin position="230"/>
        <end position="300"/>
    </location>
</feature>
<dbReference type="PROSITE" id="PS00633">
    <property type="entry name" value="BROMODOMAIN_1"/>
    <property type="match status" value="1"/>
</dbReference>
<proteinExistence type="predicted"/>
<evidence type="ECO:0000256" key="4">
    <source>
        <dbReference type="ARBA" id="ARBA00023015"/>
    </source>
</evidence>
<dbReference type="Pfam" id="PF00439">
    <property type="entry name" value="Bromodomain"/>
    <property type="match status" value="1"/>
</dbReference>
<dbReference type="PANTHER" id="PTHR16062:SF21">
    <property type="entry name" value="CHROMATIN STRUCTURE-REMODELING COMPLEX SUBUNIT RSC1-RELATED"/>
    <property type="match status" value="1"/>
</dbReference>
<dbReference type="InterPro" id="IPR036427">
    <property type="entry name" value="Bromodomain-like_sf"/>
</dbReference>
<keyword evidence="7" id="KW-0539">Nucleus</keyword>
<evidence type="ECO:0000256" key="2">
    <source>
        <dbReference type="ARBA" id="ARBA00022737"/>
    </source>
</evidence>
<keyword evidence="5 8" id="KW-0103">Bromodomain</keyword>
<dbReference type="InterPro" id="IPR037382">
    <property type="entry name" value="Rsc/polybromo"/>
</dbReference>
<evidence type="ECO:0000313" key="12">
    <source>
        <dbReference type="Proteomes" id="UP000483820"/>
    </source>
</evidence>
<dbReference type="GO" id="GO:0016586">
    <property type="term" value="C:RSC-type complex"/>
    <property type="evidence" value="ECO:0007669"/>
    <property type="project" value="InterPro"/>
</dbReference>
<evidence type="ECO:0000256" key="6">
    <source>
        <dbReference type="ARBA" id="ARBA00023163"/>
    </source>
</evidence>
<feature type="compositionally biased region" description="Polar residues" evidence="9">
    <location>
        <begin position="330"/>
        <end position="346"/>
    </location>
</feature>
<dbReference type="GO" id="GO:0006338">
    <property type="term" value="P:chromatin remodeling"/>
    <property type="evidence" value="ECO:0007669"/>
    <property type="project" value="InterPro"/>
</dbReference>
<reference evidence="11 12" key="1">
    <citation type="submission" date="2019-12" db="EMBL/GenBank/DDBJ databases">
        <title>Chromosome-level assembly of the Caenorhabditis remanei genome.</title>
        <authorList>
            <person name="Teterina A.A."/>
            <person name="Willis J.H."/>
            <person name="Phillips P.C."/>
        </authorList>
    </citation>
    <scope>NUCLEOTIDE SEQUENCE [LARGE SCALE GENOMIC DNA]</scope>
    <source>
        <strain evidence="11 12">PX506</strain>
        <tissue evidence="11">Whole organism</tissue>
    </source>
</reference>
<protein>
    <recommendedName>
        <fullName evidence="10">Bromo domain-containing protein</fullName>
    </recommendedName>
</protein>
<comment type="subcellular location">
    <subcellularLocation>
        <location evidence="1">Nucleus</location>
    </subcellularLocation>
</comment>
<dbReference type="PANTHER" id="PTHR16062">
    <property type="entry name" value="SWI/SNF-RELATED"/>
    <property type="match status" value="1"/>
</dbReference>
<keyword evidence="4" id="KW-0805">Transcription regulation</keyword>
<evidence type="ECO:0000313" key="11">
    <source>
        <dbReference type="EMBL" id="KAF1757771.1"/>
    </source>
</evidence>
<evidence type="ECO:0000256" key="7">
    <source>
        <dbReference type="ARBA" id="ARBA00023242"/>
    </source>
</evidence>
<comment type="caution">
    <text evidence="11">The sequence shown here is derived from an EMBL/GenBank/DDBJ whole genome shotgun (WGS) entry which is preliminary data.</text>
</comment>
<feature type="compositionally biased region" description="Basic and acidic residues" evidence="9">
    <location>
        <begin position="10"/>
        <end position="25"/>
    </location>
</feature>
<dbReference type="PRINTS" id="PR00503">
    <property type="entry name" value="BROMODOMAIN"/>
</dbReference>
<dbReference type="InterPro" id="IPR001487">
    <property type="entry name" value="Bromodomain"/>
</dbReference>
<dbReference type="EMBL" id="WUAV01000004">
    <property type="protein sequence ID" value="KAF1757771.1"/>
    <property type="molecule type" value="Genomic_DNA"/>
</dbReference>
<dbReference type="SUPFAM" id="SSF47370">
    <property type="entry name" value="Bromodomain"/>
    <property type="match status" value="1"/>
</dbReference>
<evidence type="ECO:0000256" key="5">
    <source>
        <dbReference type="ARBA" id="ARBA00023117"/>
    </source>
</evidence>
<evidence type="ECO:0000256" key="1">
    <source>
        <dbReference type="ARBA" id="ARBA00004123"/>
    </source>
</evidence>
<keyword evidence="6" id="KW-0804">Transcription</keyword>
<evidence type="ECO:0000256" key="3">
    <source>
        <dbReference type="ARBA" id="ARBA00022853"/>
    </source>
</evidence>
<dbReference type="AlphaFoldDB" id="A0A6A5GT31"/>
<dbReference type="PROSITE" id="PS50014">
    <property type="entry name" value="BROMODOMAIN_2"/>
    <property type="match status" value="1"/>
</dbReference>
<keyword evidence="3" id="KW-0156">Chromatin regulator</keyword>
<evidence type="ECO:0000256" key="9">
    <source>
        <dbReference type="SAM" id="MobiDB-lite"/>
    </source>
</evidence>
<feature type="region of interest" description="Disordered" evidence="9">
    <location>
        <begin position="1"/>
        <end position="25"/>
    </location>
</feature>
<gene>
    <name evidence="11" type="ORF">GCK72_014227</name>
</gene>
<evidence type="ECO:0000259" key="10">
    <source>
        <dbReference type="PROSITE" id="PS50014"/>
    </source>
</evidence>
<dbReference type="GO" id="GO:0003682">
    <property type="term" value="F:chromatin binding"/>
    <property type="evidence" value="ECO:0007669"/>
    <property type="project" value="TreeGrafter"/>
</dbReference>
<dbReference type="CTD" id="9819677"/>
<evidence type="ECO:0000256" key="8">
    <source>
        <dbReference type="PROSITE-ProRule" id="PRU00035"/>
    </source>
</evidence>
<dbReference type="RefSeq" id="XP_053584961.1">
    <property type="nucleotide sequence ID" value="XM_053730189.1"/>
</dbReference>